<organism evidence="1">
    <name type="scientific">marine sediment metagenome</name>
    <dbReference type="NCBI Taxonomy" id="412755"/>
    <lineage>
        <taxon>unclassified sequences</taxon>
        <taxon>metagenomes</taxon>
        <taxon>ecological metagenomes</taxon>
    </lineage>
</organism>
<accession>A0A0F9IDE6</accession>
<dbReference type="AlphaFoldDB" id="A0A0F9IDE6"/>
<dbReference type="EMBL" id="LAZR01014369">
    <property type="protein sequence ID" value="KKM17789.1"/>
    <property type="molecule type" value="Genomic_DNA"/>
</dbReference>
<evidence type="ECO:0000313" key="1">
    <source>
        <dbReference type="EMBL" id="KKM17789.1"/>
    </source>
</evidence>
<proteinExistence type="predicted"/>
<protein>
    <submittedName>
        <fullName evidence="1">Uncharacterized protein</fullName>
    </submittedName>
</protein>
<comment type="caution">
    <text evidence="1">The sequence shown here is derived from an EMBL/GenBank/DDBJ whole genome shotgun (WGS) entry which is preliminary data.</text>
</comment>
<reference evidence="1" key="1">
    <citation type="journal article" date="2015" name="Nature">
        <title>Complex archaea that bridge the gap between prokaryotes and eukaryotes.</title>
        <authorList>
            <person name="Spang A."/>
            <person name="Saw J.H."/>
            <person name="Jorgensen S.L."/>
            <person name="Zaremba-Niedzwiedzka K."/>
            <person name="Martijn J."/>
            <person name="Lind A.E."/>
            <person name="van Eijk R."/>
            <person name="Schleper C."/>
            <person name="Guy L."/>
            <person name="Ettema T.J."/>
        </authorList>
    </citation>
    <scope>NUCLEOTIDE SEQUENCE</scope>
</reference>
<gene>
    <name evidence="1" type="ORF">LCGC14_1672220</name>
</gene>
<name>A0A0F9IDE6_9ZZZZ</name>
<sequence length="101" mass="11604">MSLQEKFRIKTVYEISYSDLETIIKTVYGHSVELVLEEEWGNDEKHDIIVGAGKLDKWDLEILTDFKETGKGTYGITRILLEDMCSGELLDPGNYLISICW</sequence>